<evidence type="ECO:0000256" key="1">
    <source>
        <dbReference type="SAM" id="MobiDB-lite"/>
    </source>
</evidence>
<keyword evidence="6" id="KW-1185">Reference proteome</keyword>
<feature type="domain" description="CobQ/CobB/MinD/ParA nucleotide binding" evidence="2">
    <location>
        <begin position="6"/>
        <end position="206"/>
    </location>
</feature>
<feature type="compositionally biased region" description="Basic and acidic residues" evidence="1">
    <location>
        <begin position="366"/>
        <end position="375"/>
    </location>
</feature>
<sequence length="554" mass="55117">MATVYAVASAKGGVGKTTTTAALATILADSGADVVAIDADLGMANLADAVGVTPGEITLHDVLAGEADPEAAVREGPSGLRVVPGATDLDAYAAADPSGLRRVVEAFDDADYVFVDAGAGLSHDSTLPLAIADEALLVSTPERSALGDTEKTRQLTERLGGTVAGAAITRVTDDTDEVVTALLDAPVLGRIPDDEAVARAAAANRPLVAVAPDAPATRAYRDLARALTGVDVAGAGLDGPAADATGDDDLEDDADAADAGDDDAVIVDDEPDGGDDEPAESEAESPDEPEASDDEGDEEIIVADPDASGVAEPGDGDDIIVASESEPPDGDAGEKVDDDAEGDVGDDTKEGGDDGADGDVNGDTDAETRDARGDPGEPVENDEPTREAVGDAASDDEAGGTDAGDESMAGGRAAAELEATGPEAETEGEPDSIPDADETARDATAQGGERRDAADGPAADSGASGDDVDAELAGSIPFRDDDTGTMNTVLSEGDDDGGAASDADGAEGSSADAGDTDRTGTEGDEAAGSQSETSDSKDEEDEKDGGFFSRLLGR</sequence>
<dbReference type="GO" id="GO:0051782">
    <property type="term" value="P:negative regulation of cell division"/>
    <property type="evidence" value="ECO:0007669"/>
    <property type="project" value="TreeGrafter"/>
</dbReference>
<feature type="compositionally biased region" description="Acidic residues" evidence="1">
    <location>
        <begin position="353"/>
        <end position="365"/>
    </location>
</feature>
<dbReference type="PANTHER" id="PTHR43384:SF10">
    <property type="entry name" value="ATPASE INVOLVED IN CHROMOSOME PARTITIONING, PARA_MIND FAMILY"/>
    <property type="match status" value="1"/>
</dbReference>
<accession>A0AAV3SUL6</accession>
<dbReference type="GO" id="GO:0005829">
    <property type="term" value="C:cytosol"/>
    <property type="evidence" value="ECO:0007669"/>
    <property type="project" value="TreeGrafter"/>
</dbReference>
<dbReference type="InterPro" id="IPR002586">
    <property type="entry name" value="CobQ/CobB/MinD/ParA_Nub-bd_dom"/>
</dbReference>
<dbReference type="EMBL" id="JBEDNW010000003">
    <property type="protein sequence ID" value="MEZ3167082.1"/>
    <property type="molecule type" value="Genomic_DNA"/>
</dbReference>
<dbReference type="Proteomes" id="UP001501425">
    <property type="component" value="Unassembled WGS sequence"/>
</dbReference>
<dbReference type="Proteomes" id="UP001567571">
    <property type="component" value="Unassembled WGS sequence"/>
</dbReference>
<dbReference type="InterPro" id="IPR010224">
    <property type="entry name" value="MinD_archaea"/>
</dbReference>
<dbReference type="GO" id="GO:0016887">
    <property type="term" value="F:ATP hydrolysis activity"/>
    <property type="evidence" value="ECO:0007669"/>
    <property type="project" value="TreeGrafter"/>
</dbReference>
<dbReference type="GO" id="GO:0009898">
    <property type="term" value="C:cytoplasmic side of plasma membrane"/>
    <property type="evidence" value="ECO:0007669"/>
    <property type="project" value="TreeGrafter"/>
</dbReference>
<feature type="compositionally biased region" description="Low complexity" evidence="1">
    <location>
        <begin position="413"/>
        <end position="423"/>
    </location>
</feature>
<feature type="compositionally biased region" description="Acidic residues" evidence="1">
    <location>
        <begin position="245"/>
        <end position="301"/>
    </location>
</feature>
<name>A0AAV3SUL6_9EURY</name>
<dbReference type="InterPro" id="IPR027417">
    <property type="entry name" value="P-loop_NTPase"/>
</dbReference>
<evidence type="ECO:0000313" key="6">
    <source>
        <dbReference type="Proteomes" id="UP001567571"/>
    </source>
</evidence>
<evidence type="ECO:0000313" key="4">
    <source>
        <dbReference type="EMBL" id="MEZ3167082.1"/>
    </source>
</evidence>
<feature type="compositionally biased region" description="Acidic residues" evidence="1">
    <location>
        <begin position="424"/>
        <end position="437"/>
    </location>
</feature>
<dbReference type="NCBIfam" id="TIGR01969">
    <property type="entry name" value="minD_arch"/>
    <property type="match status" value="1"/>
</dbReference>
<evidence type="ECO:0000313" key="5">
    <source>
        <dbReference type="Proteomes" id="UP001501425"/>
    </source>
</evidence>
<feature type="region of interest" description="Disordered" evidence="1">
    <location>
        <begin position="233"/>
        <end position="554"/>
    </location>
</feature>
<dbReference type="AlphaFoldDB" id="A0AAV3SUL6"/>
<keyword evidence="4" id="KW-0131">Cell cycle</keyword>
<comment type="caution">
    <text evidence="3">The sequence shown here is derived from an EMBL/GenBank/DDBJ whole genome shotgun (WGS) entry which is preliminary data.</text>
</comment>
<dbReference type="GO" id="GO:0051301">
    <property type="term" value="P:cell division"/>
    <property type="evidence" value="ECO:0007669"/>
    <property type="project" value="UniProtKB-KW"/>
</dbReference>
<feature type="compositionally biased region" description="Low complexity" evidence="1">
    <location>
        <begin position="455"/>
        <end position="465"/>
    </location>
</feature>
<dbReference type="RefSeq" id="WP_343779405.1">
    <property type="nucleotide sequence ID" value="NZ_BAAADQ010000013.1"/>
</dbReference>
<reference evidence="3" key="2">
    <citation type="submission" date="2023-12" db="EMBL/GenBank/DDBJ databases">
        <authorList>
            <person name="Sun Q."/>
            <person name="Inoue M."/>
        </authorList>
    </citation>
    <scope>NUCLEOTIDE SEQUENCE</scope>
    <source>
        <strain evidence="3">JCM 14265</strain>
    </source>
</reference>
<dbReference type="Pfam" id="PF01656">
    <property type="entry name" value="CbiA"/>
    <property type="match status" value="1"/>
</dbReference>
<dbReference type="Gene3D" id="3.40.50.300">
    <property type="entry name" value="P-loop containing nucleotide triphosphate hydrolases"/>
    <property type="match status" value="1"/>
</dbReference>
<feature type="compositionally biased region" description="Low complexity" evidence="1">
    <location>
        <begin position="233"/>
        <end position="244"/>
    </location>
</feature>
<organism evidence="3 5">
    <name type="scientific">Halorubrum ejinorense</name>
    <dbReference type="NCBI Taxonomy" id="425309"/>
    <lineage>
        <taxon>Archaea</taxon>
        <taxon>Methanobacteriati</taxon>
        <taxon>Methanobacteriota</taxon>
        <taxon>Stenosarchaea group</taxon>
        <taxon>Halobacteria</taxon>
        <taxon>Halobacteriales</taxon>
        <taxon>Haloferacaceae</taxon>
        <taxon>Halorubrum</taxon>
    </lineage>
</organism>
<protein>
    <submittedName>
        <fullName evidence="4">Cell division ATPase MinD</fullName>
    </submittedName>
</protein>
<keyword evidence="4" id="KW-0132">Cell division</keyword>
<evidence type="ECO:0000259" key="2">
    <source>
        <dbReference type="Pfam" id="PF01656"/>
    </source>
</evidence>
<dbReference type="PANTHER" id="PTHR43384">
    <property type="entry name" value="SEPTUM SITE-DETERMINING PROTEIN MIND HOMOLOG, CHLOROPLASTIC-RELATED"/>
    <property type="match status" value="1"/>
</dbReference>
<reference evidence="4 6" key="3">
    <citation type="submission" date="2024-06" db="EMBL/GenBank/DDBJ databases">
        <title>Halorubrum miltondacostae sp. nov., a potential PHA producer isolated from an inland solar saltern in Rio Maior, Portugal.</title>
        <authorList>
            <person name="Albuquerque L."/>
            <person name="Viver T."/>
            <person name="Barroso C."/>
            <person name="Claudino R."/>
            <person name="Galvan M."/>
            <person name="Simoes G."/>
            <person name="Lobo Da Cunha A."/>
            <person name="Egas C."/>
        </authorList>
    </citation>
    <scope>NUCLEOTIDE SEQUENCE [LARGE SCALE GENOMIC DNA]</scope>
    <source>
        <strain evidence="4 6">DSM 18646</strain>
    </source>
</reference>
<reference evidence="3" key="1">
    <citation type="journal article" date="2014" name="Int. J. Syst. Evol. Microbiol.">
        <title>Complete genome sequence of Corynebacterium casei LMG S-19264T (=DSM 44701T), isolated from a smear-ripened cheese.</title>
        <authorList>
            <consortium name="US DOE Joint Genome Institute (JGI-PGF)"/>
            <person name="Walter F."/>
            <person name="Albersmeier A."/>
            <person name="Kalinowski J."/>
            <person name="Ruckert C."/>
        </authorList>
    </citation>
    <scope>NUCLEOTIDE SEQUENCE</scope>
    <source>
        <strain evidence="3">JCM 14265</strain>
    </source>
</reference>
<feature type="compositionally biased region" description="Low complexity" evidence="1">
    <location>
        <begin position="498"/>
        <end position="513"/>
    </location>
</feature>
<dbReference type="SUPFAM" id="SSF52540">
    <property type="entry name" value="P-loop containing nucleoside triphosphate hydrolases"/>
    <property type="match status" value="1"/>
</dbReference>
<gene>
    <name evidence="4" type="primary">minD</name>
    <name evidence="4" type="ORF">ABNG02_07065</name>
    <name evidence="3" type="ORF">GCM10008994_24230</name>
</gene>
<dbReference type="GO" id="GO:0005524">
    <property type="term" value="F:ATP binding"/>
    <property type="evidence" value="ECO:0007669"/>
    <property type="project" value="TreeGrafter"/>
</dbReference>
<feature type="compositionally biased region" description="Acidic residues" evidence="1">
    <location>
        <begin position="393"/>
        <end position="405"/>
    </location>
</feature>
<dbReference type="EMBL" id="BAAADQ010000013">
    <property type="protein sequence ID" value="GAA0548463.1"/>
    <property type="molecule type" value="Genomic_DNA"/>
</dbReference>
<evidence type="ECO:0000313" key="3">
    <source>
        <dbReference type="EMBL" id="GAA0548463.1"/>
    </source>
</evidence>
<proteinExistence type="predicted"/>
<dbReference type="InterPro" id="IPR050625">
    <property type="entry name" value="ParA/MinD_ATPase"/>
</dbReference>
<feature type="compositionally biased region" description="Acidic residues" evidence="1">
    <location>
        <begin position="326"/>
        <end position="345"/>
    </location>
</feature>